<sequence>MSCKTPILHSNRLSSNDVTRLREILRSGSCEPPDAPHLRDIIFSSTEQLGRYDEHIDALETLLKRRSAERRALKQYVDGCRGVFSPIRRLPPEILCEIFAMVDQGNWHGRSATIGDEMYSLKKVHLLRLSRVCAQWHGLVLNTPALWSRINVTLSHWSRTSYLTRLKGLLTLTIQRSTVSPLHVRAGVDGSPSLLPHQPALEVLAQHSERWHTAVFNIGVPLFDCMSRAKGKLPHLRILRLRTWGNKTSEFDLFEDAPRLIDVAFTGPISLMPKLPWNTLQRFALRTYITGVPEDLGAGLSLMRFCAPGTHFQFSRLDVSRQSVPLNLPAITVAISSLDLNLVVQIDPQRTRDLLGEIIDSLTLPHARSLRFSANPRTPLYWPTANFLSFLSRSACHNLHVLDLEAVISADELFQCLSVLPELSALTLSDCPVGPINHILLTDDVFRRLTWTADAPTCLVPKLALFRCTTRLRFSSDVFVDFVRSRVGTGRLFKVDLCWFPDSEVGHAARTQSEELQRRPELRFSIIRRGRI</sequence>
<protein>
    <recommendedName>
        <fullName evidence="1">F-box domain-containing protein</fullName>
    </recommendedName>
</protein>
<proteinExistence type="predicted"/>
<dbReference type="AlphaFoldDB" id="A0AAD7MZM8"/>
<dbReference type="Proteomes" id="UP001215280">
    <property type="component" value="Unassembled WGS sequence"/>
</dbReference>
<gene>
    <name evidence="2" type="ORF">DFH07DRAFT_1064682</name>
</gene>
<dbReference type="Pfam" id="PF12937">
    <property type="entry name" value="F-box-like"/>
    <property type="match status" value="1"/>
</dbReference>
<evidence type="ECO:0000259" key="1">
    <source>
        <dbReference type="Pfam" id="PF12937"/>
    </source>
</evidence>
<organism evidence="2 3">
    <name type="scientific">Mycena maculata</name>
    <dbReference type="NCBI Taxonomy" id="230809"/>
    <lineage>
        <taxon>Eukaryota</taxon>
        <taxon>Fungi</taxon>
        <taxon>Dikarya</taxon>
        <taxon>Basidiomycota</taxon>
        <taxon>Agaricomycotina</taxon>
        <taxon>Agaricomycetes</taxon>
        <taxon>Agaricomycetidae</taxon>
        <taxon>Agaricales</taxon>
        <taxon>Marasmiineae</taxon>
        <taxon>Mycenaceae</taxon>
        <taxon>Mycena</taxon>
    </lineage>
</organism>
<comment type="caution">
    <text evidence="2">The sequence shown here is derived from an EMBL/GenBank/DDBJ whole genome shotgun (WGS) entry which is preliminary data.</text>
</comment>
<keyword evidence="3" id="KW-1185">Reference proteome</keyword>
<dbReference type="InterPro" id="IPR001810">
    <property type="entry name" value="F-box_dom"/>
</dbReference>
<evidence type="ECO:0000313" key="2">
    <source>
        <dbReference type="EMBL" id="KAJ7737769.1"/>
    </source>
</evidence>
<feature type="domain" description="F-box" evidence="1">
    <location>
        <begin position="87"/>
        <end position="151"/>
    </location>
</feature>
<dbReference type="EMBL" id="JARJLG010000141">
    <property type="protein sequence ID" value="KAJ7737769.1"/>
    <property type="molecule type" value="Genomic_DNA"/>
</dbReference>
<dbReference type="InterPro" id="IPR036047">
    <property type="entry name" value="F-box-like_dom_sf"/>
</dbReference>
<evidence type="ECO:0000313" key="3">
    <source>
        <dbReference type="Proteomes" id="UP001215280"/>
    </source>
</evidence>
<dbReference type="SUPFAM" id="SSF81383">
    <property type="entry name" value="F-box domain"/>
    <property type="match status" value="1"/>
</dbReference>
<dbReference type="Gene3D" id="1.20.1280.50">
    <property type="match status" value="1"/>
</dbReference>
<reference evidence="2" key="1">
    <citation type="submission" date="2023-03" db="EMBL/GenBank/DDBJ databases">
        <title>Massive genome expansion in bonnet fungi (Mycena s.s.) driven by repeated elements and novel gene families across ecological guilds.</title>
        <authorList>
            <consortium name="Lawrence Berkeley National Laboratory"/>
            <person name="Harder C.B."/>
            <person name="Miyauchi S."/>
            <person name="Viragh M."/>
            <person name="Kuo A."/>
            <person name="Thoen E."/>
            <person name="Andreopoulos B."/>
            <person name="Lu D."/>
            <person name="Skrede I."/>
            <person name="Drula E."/>
            <person name="Henrissat B."/>
            <person name="Morin E."/>
            <person name="Kohler A."/>
            <person name="Barry K."/>
            <person name="LaButti K."/>
            <person name="Morin E."/>
            <person name="Salamov A."/>
            <person name="Lipzen A."/>
            <person name="Mereny Z."/>
            <person name="Hegedus B."/>
            <person name="Baldrian P."/>
            <person name="Stursova M."/>
            <person name="Weitz H."/>
            <person name="Taylor A."/>
            <person name="Grigoriev I.V."/>
            <person name="Nagy L.G."/>
            <person name="Martin F."/>
            <person name="Kauserud H."/>
        </authorList>
    </citation>
    <scope>NUCLEOTIDE SEQUENCE</scope>
    <source>
        <strain evidence="2">CBHHK188m</strain>
    </source>
</reference>
<accession>A0AAD7MZM8</accession>
<name>A0AAD7MZM8_9AGAR</name>